<accession>A0A4R1HWM4</accession>
<reference evidence="2 3" key="1">
    <citation type="submission" date="2019-03" db="EMBL/GenBank/DDBJ databases">
        <title>Sequencing the genomes of 1000 actinobacteria strains.</title>
        <authorList>
            <person name="Klenk H.-P."/>
        </authorList>
    </citation>
    <scope>NUCLEOTIDE SEQUENCE [LARGE SCALE GENOMIC DNA]</scope>
    <source>
        <strain evidence="2 3">DSM 44969</strain>
    </source>
</reference>
<organism evidence="2 3">
    <name type="scientific">Pseudonocardia endophytica</name>
    <dbReference type="NCBI Taxonomy" id="401976"/>
    <lineage>
        <taxon>Bacteria</taxon>
        <taxon>Bacillati</taxon>
        <taxon>Actinomycetota</taxon>
        <taxon>Actinomycetes</taxon>
        <taxon>Pseudonocardiales</taxon>
        <taxon>Pseudonocardiaceae</taxon>
        <taxon>Pseudonocardia</taxon>
    </lineage>
</organism>
<evidence type="ECO:0008006" key="4">
    <source>
        <dbReference type="Google" id="ProtNLM"/>
    </source>
</evidence>
<proteinExistence type="predicted"/>
<keyword evidence="3" id="KW-1185">Reference proteome</keyword>
<name>A0A4R1HWM4_PSEEN</name>
<keyword evidence="1" id="KW-0175">Coiled coil</keyword>
<sequence length="465" mass="48782">MTAHFDADGPALIVEHLTMNDPNVLTEARHWPTGRRGAAVPTAEMADRDLTAFVNQALVVGSQAIATAGGAQEAYRLDALVADVGERTSRLSRETERATGAAVQQATATIEASTAAARKTFDEIAAQSRRTFTESVETAGTALRGDLARLLGGENPELLARLGPVLEKFGRDLEARATAQTGELVATAARAFDPADPASPAAQQARALAEQQERLAATLTADSQALTQKVDALAEAVKVAQAASSARAAVVSTSSLKGDEFEEELQVLLAELAAGFGDEYRVTARKAGRFPNNKKGDGVLAVNGGDVRVAVEMSDSQRNGWSDYLRDTEQNRDAVASLGIVRSPEQLGGHSLLSLGPRRLVMAFDPGSGSADLLRTVLQLLRLAALAAASRQQDGDVRVADEKIASALAALVRIDEITKSVGLIQRHAKTIGGESDELRTEISRLLTQARAALGAHTSGADDAAA</sequence>
<comment type="caution">
    <text evidence="2">The sequence shown here is derived from an EMBL/GenBank/DDBJ whole genome shotgun (WGS) entry which is preliminary data.</text>
</comment>
<protein>
    <recommendedName>
        <fullName evidence="4">Fis family transcriptional regulator</fullName>
    </recommendedName>
</protein>
<dbReference type="Proteomes" id="UP000295560">
    <property type="component" value="Unassembled WGS sequence"/>
</dbReference>
<evidence type="ECO:0000313" key="3">
    <source>
        <dbReference type="Proteomes" id="UP000295560"/>
    </source>
</evidence>
<feature type="coiled-coil region" evidence="1">
    <location>
        <begin position="202"/>
        <end position="229"/>
    </location>
</feature>
<dbReference type="RefSeq" id="WP_132430621.1">
    <property type="nucleotide sequence ID" value="NZ_SMFZ01000002.1"/>
</dbReference>
<evidence type="ECO:0000256" key="1">
    <source>
        <dbReference type="SAM" id="Coils"/>
    </source>
</evidence>
<gene>
    <name evidence="2" type="ORF">EV378_5939</name>
</gene>
<dbReference type="EMBL" id="SMFZ01000002">
    <property type="protein sequence ID" value="TCK21942.1"/>
    <property type="molecule type" value="Genomic_DNA"/>
</dbReference>
<dbReference type="OrthoDB" id="4502104at2"/>
<dbReference type="AlphaFoldDB" id="A0A4R1HWM4"/>
<evidence type="ECO:0000313" key="2">
    <source>
        <dbReference type="EMBL" id="TCK21942.1"/>
    </source>
</evidence>